<dbReference type="AlphaFoldDB" id="A0A6I3L885"/>
<dbReference type="GO" id="GO:0016020">
    <property type="term" value="C:membrane"/>
    <property type="evidence" value="ECO:0007669"/>
    <property type="project" value="TreeGrafter"/>
</dbReference>
<feature type="domain" description="AB hydrolase-1" evidence="1">
    <location>
        <begin position="30"/>
        <end position="282"/>
    </location>
</feature>
<dbReference type="PRINTS" id="PR00412">
    <property type="entry name" value="EPOXHYDRLASE"/>
</dbReference>
<sequence length="301" mass="33385">MTPDLIESTLTLERDGLTLSARRFGSTEAPLVILLHGFPDTPHTWDGLIPRLVEAGYQVLAPWLRGYTPGSAARSARYDLMAVSADVAAWHTELGAPQAHLVGHDWGAFVVMIMAKRDPGRWRSLTLLAIPPFGGGVAPRMWRYLPRQMALSSYIPVMQSGLSPRLLTRRGAEFVRALWRRWSPGWDFTEDEFAPTAAVFTDPTMAWAATRYYRSLFTVQRRATREFGEILMADAAPLPTLALAGRRDGCMSPDLQRVLAEHAQAQHAQLPDCGHFLQAERPDAVAELLLPHLHAAGTNTE</sequence>
<dbReference type="PANTHER" id="PTHR43798:SF33">
    <property type="entry name" value="HYDROLASE, PUTATIVE (AFU_ORTHOLOGUE AFUA_2G14860)-RELATED"/>
    <property type="match status" value="1"/>
</dbReference>
<keyword evidence="2" id="KW-0378">Hydrolase</keyword>
<dbReference type="EMBL" id="WMBB01000017">
    <property type="protein sequence ID" value="MTE16954.1"/>
    <property type="molecule type" value="Genomic_DNA"/>
</dbReference>
<dbReference type="Proteomes" id="UP000432464">
    <property type="component" value="Unassembled WGS sequence"/>
</dbReference>
<dbReference type="RefSeq" id="WP_154791361.1">
    <property type="nucleotide sequence ID" value="NZ_WMBB01000017.1"/>
</dbReference>
<dbReference type="InterPro" id="IPR029058">
    <property type="entry name" value="AB_hydrolase_fold"/>
</dbReference>
<dbReference type="Gene3D" id="3.40.50.1820">
    <property type="entry name" value="alpha/beta hydrolase"/>
    <property type="match status" value="1"/>
</dbReference>
<accession>A0A6I3L885</accession>
<evidence type="ECO:0000313" key="3">
    <source>
        <dbReference type="Proteomes" id="UP000432464"/>
    </source>
</evidence>
<dbReference type="InterPro" id="IPR000073">
    <property type="entry name" value="AB_hydrolase_1"/>
</dbReference>
<dbReference type="InterPro" id="IPR050266">
    <property type="entry name" value="AB_hydrolase_sf"/>
</dbReference>
<proteinExistence type="predicted"/>
<dbReference type="PANTHER" id="PTHR43798">
    <property type="entry name" value="MONOACYLGLYCEROL LIPASE"/>
    <property type="match status" value="1"/>
</dbReference>
<organism evidence="2 3">
    <name type="scientific">Nocardia aurantiaca</name>
    <dbReference type="NCBI Taxonomy" id="2675850"/>
    <lineage>
        <taxon>Bacteria</taxon>
        <taxon>Bacillati</taxon>
        <taxon>Actinomycetota</taxon>
        <taxon>Actinomycetes</taxon>
        <taxon>Mycobacteriales</taxon>
        <taxon>Nocardiaceae</taxon>
        <taxon>Nocardia</taxon>
    </lineage>
</organism>
<dbReference type="InterPro" id="IPR000639">
    <property type="entry name" value="Epox_hydrolase-like"/>
</dbReference>
<dbReference type="GO" id="GO:0016787">
    <property type="term" value="F:hydrolase activity"/>
    <property type="evidence" value="ECO:0007669"/>
    <property type="project" value="UniProtKB-KW"/>
</dbReference>
<gene>
    <name evidence="2" type="ORF">GLP40_29965</name>
</gene>
<name>A0A6I3L885_9NOCA</name>
<dbReference type="Pfam" id="PF00561">
    <property type="entry name" value="Abhydrolase_1"/>
    <property type="match status" value="1"/>
</dbReference>
<comment type="caution">
    <text evidence="2">The sequence shown here is derived from an EMBL/GenBank/DDBJ whole genome shotgun (WGS) entry which is preliminary data.</text>
</comment>
<reference evidence="2 3" key="1">
    <citation type="submission" date="2019-11" db="EMBL/GenBank/DDBJ databases">
        <title>Nocardia sp. nov. CT2-14 isolated from soil.</title>
        <authorList>
            <person name="Kanchanasin P."/>
            <person name="Tanasupawat S."/>
            <person name="Yuki M."/>
            <person name="Kudo T."/>
        </authorList>
    </citation>
    <scope>NUCLEOTIDE SEQUENCE [LARGE SCALE GENOMIC DNA]</scope>
    <source>
        <strain evidence="2 3">CT2-14</strain>
    </source>
</reference>
<protein>
    <submittedName>
        <fullName evidence="2">Alpha/beta fold hydrolase</fullName>
    </submittedName>
</protein>
<evidence type="ECO:0000313" key="2">
    <source>
        <dbReference type="EMBL" id="MTE16954.1"/>
    </source>
</evidence>
<dbReference type="SUPFAM" id="SSF53474">
    <property type="entry name" value="alpha/beta-Hydrolases"/>
    <property type="match status" value="1"/>
</dbReference>
<evidence type="ECO:0000259" key="1">
    <source>
        <dbReference type="Pfam" id="PF00561"/>
    </source>
</evidence>
<keyword evidence="3" id="KW-1185">Reference proteome</keyword>